<dbReference type="RefSeq" id="WP_277633868.1">
    <property type="nucleotide sequence ID" value="NZ_JALBUS010000015.1"/>
</dbReference>
<name>A0ABU4WN03_9FIRM</name>
<evidence type="ECO:0000313" key="1">
    <source>
        <dbReference type="EMBL" id="MDX8417948.1"/>
    </source>
</evidence>
<keyword evidence="2" id="KW-1185">Reference proteome</keyword>
<evidence type="ECO:0000313" key="2">
    <source>
        <dbReference type="Proteomes" id="UP001285244"/>
    </source>
</evidence>
<reference evidence="1 2" key="1">
    <citation type="submission" date="2022-03" db="EMBL/GenBank/DDBJ databases">
        <title>Novel taxa within the pig intestine.</title>
        <authorList>
            <person name="Wylensek D."/>
            <person name="Bishof K."/>
            <person name="Afrizal A."/>
            <person name="Clavel T."/>
        </authorList>
    </citation>
    <scope>NUCLEOTIDE SEQUENCE [LARGE SCALE GENOMIC DNA]</scope>
    <source>
        <strain evidence="1 2">Cla-KB-P134</strain>
    </source>
</reference>
<sequence length="56" mass="6737">MKWNNDHKSKDSTYFIQVDIRNGRKVTIKNVTRIGKHSQLWKITNDFLDYAKQKVK</sequence>
<accession>A0ABU4WN03</accession>
<dbReference type="Proteomes" id="UP001285244">
    <property type="component" value="Unassembled WGS sequence"/>
</dbReference>
<protein>
    <submittedName>
        <fullName evidence="1">Uncharacterized protein</fullName>
    </submittedName>
</protein>
<organism evidence="1 2">
    <name type="scientific">Absicoccus intestinalis</name>
    <dbReference type="NCBI Taxonomy" id="2926319"/>
    <lineage>
        <taxon>Bacteria</taxon>
        <taxon>Bacillati</taxon>
        <taxon>Bacillota</taxon>
        <taxon>Erysipelotrichia</taxon>
        <taxon>Erysipelotrichales</taxon>
        <taxon>Erysipelotrichaceae</taxon>
        <taxon>Absicoccus</taxon>
    </lineage>
</organism>
<proteinExistence type="predicted"/>
<dbReference type="EMBL" id="JALBUS010000015">
    <property type="protein sequence ID" value="MDX8417948.1"/>
    <property type="molecule type" value="Genomic_DNA"/>
</dbReference>
<gene>
    <name evidence="1" type="ORF">MOZ64_08895</name>
</gene>
<comment type="caution">
    <text evidence="1">The sequence shown here is derived from an EMBL/GenBank/DDBJ whole genome shotgun (WGS) entry which is preliminary data.</text>
</comment>